<gene>
    <name evidence="1" type="ORF">MTR67_039162</name>
</gene>
<dbReference type="EMBL" id="CP133620">
    <property type="protein sequence ID" value="WMV45777.1"/>
    <property type="molecule type" value="Genomic_DNA"/>
</dbReference>
<organism evidence="1 2">
    <name type="scientific">Solanum verrucosum</name>
    <dbReference type="NCBI Taxonomy" id="315347"/>
    <lineage>
        <taxon>Eukaryota</taxon>
        <taxon>Viridiplantae</taxon>
        <taxon>Streptophyta</taxon>
        <taxon>Embryophyta</taxon>
        <taxon>Tracheophyta</taxon>
        <taxon>Spermatophyta</taxon>
        <taxon>Magnoliopsida</taxon>
        <taxon>eudicotyledons</taxon>
        <taxon>Gunneridae</taxon>
        <taxon>Pentapetalae</taxon>
        <taxon>asterids</taxon>
        <taxon>lamiids</taxon>
        <taxon>Solanales</taxon>
        <taxon>Solanaceae</taxon>
        <taxon>Solanoideae</taxon>
        <taxon>Solaneae</taxon>
        <taxon>Solanum</taxon>
    </lineage>
</organism>
<sequence>MLNVLKQKAKCVPSMTRQVCLAKLILQFLRCFQPFCSFLCVSVHGFTQTSNT</sequence>
<protein>
    <submittedName>
        <fullName evidence="1">Uncharacterized protein</fullName>
    </submittedName>
</protein>
<dbReference type="AlphaFoldDB" id="A0AAF0UGW9"/>
<reference evidence="1" key="1">
    <citation type="submission" date="2023-08" db="EMBL/GenBank/DDBJ databases">
        <title>A de novo genome assembly of Solanum verrucosum Schlechtendal, a Mexican diploid species geographically isolated from the other diploid A-genome species in potato relatives.</title>
        <authorList>
            <person name="Hosaka K."/>
        </authorList>
    </citation>
    <scope>NUCLEOTIDE SEQUENCE</scope>
    <source>
        <tissue evidence="1">Young leaves</tissue>
    </source>
</reference>
<keyword evidence="2" id="KW-1185">Reference proteome</keyword>
<evidence type="ECO:0000313" key="2">
    <source>
        <dbReference type="Proteomes" id="UP001234989"/>
    </source>
</evidence>
<accession>A0AAF0UGW9</accession>
<evidence type="ECO:0000313" key="1">
    <source>
        <dbReference type="EMBL" id="WMV45777.1"/>
    </source>
</evidence>
<name>A0AAF0UGW9_SOLVR</name>
<proteinExistence type="predicted"/>
<dbReference type="Proteomes" id="UP001234989">
    <property type="component" value="Chromosome 9"/>
</dbReference>